<reference evidence="1 2" key="1">
    <citation type="submission" date="2016-05" db="EMBL/GenBank/DDBJ databases">
        <authorList>
            <person name="Caceres A."/>
            <person name="Munoz I."/>
            <person name="Iraola G."/>
            <person name="Diaz-Viraque F."/>
            <person name="Greif G."/>
            <person name="Collado L."/>
        </authorList>
    </citation>
    <scope>NUCLEOTIDE SEQUENCE [LARGE SCALE GENOMIC DNA]</scope>
    <source>
        <strain evidence="1 2">WBE38</strain>
    </source>
</reference>
<evidence type="ECO:0000313" key="2">
    <source>
        <dbReference type="Proteomes" id="UP000094873"/>
    </source>
</evidence>
<gene>
    <name evidence="1" type="ORF">A7X81_02185</name>
</gene>
<accession>A0AA91FVH8</accession>
<keyword evidence="2" id="KW-1185">Reference proteome</keyword>
<dbReference type="EMBL" id="LXSU01000013">
    <property type="protein sequence ID" value="OCX43653.1"/>
    <property type="molecule type" value="Genomic_DNA"/>
</dbReference>
<dbReference type="AlphaFoldDB" id="A0AA91FVH8"/>
<sequence length="59" mass="6912">PWCPTWYWSPNTWVSRRLVVDWSSRAVAVWLRMAVRPSQYGAAMHSLMYPSIDLDDAPM</sequence>
<proteinExistence type="predicted"/>
<name>A0AA91FVH8_9BACT</name>
<evidence type="ECO:0000313" key="1">
    <source>
        <dbReference type="EMBL" id="OCX43653.1"/>
    </source>
</evidence>
<comment type="caution">
    <text evidence="1">The sequence shown here is derived from an EMBL/GenBank/DDBJ whole genome shotgun (WGS) entry which is preliminary data.</text>
</comment>
<protein>
    <submittedName>
        <fullName evidence="1">Uncharacterized protein</fullName>
    </submittedName>
</protein>
<organism evidence="1 2">
    <name type="scientific">Campylobacter ornithocola</name>
    <dbReference type="NCBI Taxonomy" id="1848766"/>
    <lineage>
        <taxon>Bacteria</taxon>
        <taxon>Pseudomonadati</taxon>
        <taxon>Campylobacterota</taxon>
        <taxon>Epsilonproteobacteria</taxon>
        <taxon>Campylobacterales</taxon>
        <taxon>Campylobacteraceae</taxon>
        <taxon>Campylobacter</taxon>
    </lineage>
</organism>
<feature type="non-terminal residue" evidence="1">
    <location>
        <position position="1"/>
    </location>
</feature>
<dbReference type="Proteomes" id="UP000094873">
    <property type="component" value="Unassembled WGS sequence"/>
</dbReference>